<dbReference type="GO" id="GO:0006508">
    <property type="term" value="P:proteolysis"/>
    <property type="evidence" value="ECO:0007669"/>
    <property type="project" value="InterPro"/>
</dbReference>
<feature type="active site" description="Proton acceptor" evidence="7">
    <location>
        <position position="144"/>
    </location>
</feature>
<evidence type="ECO:0000256" key="5">
    <source>
        <dbReference type="ARBA" id="ARBA00022984"/>
    </source>
</evidence>
<evidence type="ECO:0000256" key="10">
    <source>
        <dbReference type="SAM" id="Phobius"/>
    </source>
</evidence>
<dbReference type="Pfam" id="PF00768">
    <property type="entry name" value="Peptidase_S11"/>
    <property type="match status" value="1"/>
</dbReference>
<dbReference type="GO" id="GO:0009252">
    <property type="term" value="P:peptidoglycan biosynthetic process"/>
    <property type="evidence" value="ECO:0007669"/>
    <property type="project" value="UniProtKB-KW"/>
</dbReference>
<feature type="binding site" evidence="8">
    <location>
        <position position="304"/>
    </location>
    <ligand>
        <name>substrate</name>
    </ligand>
</feature>
<dbReference type="GO" id="GO:0008360">
    <property type="term" value="P:regulation of cell shape"/>
    <property type="evidence" value="ECO:0007669"/>
    <property type="project" value="UniProtKB-KW"/>
</dbReference>
<dbReference type="EMBL" id="MEWA01000009">
    <property type="protein sequence ID" value="OGC70209.1"/>
    <property type="molecule type" value="Genomic_DNA"/>
</dbReference>
<evidence type="ECO:0000256" key="1">
    <source>
        <dbReference type="ARBA" id="ARBA00007164"/>
    </source>
</evidence>
<organism evidence="12 13">
    <name type="scientific">candidate division WWE3 bacterium RIFOXYC1_FULL_39_7</name>
    <dbReference type="NCBI Taxonomy" id="1802643"/>
    <lineage>
        <taxon>Bacteria</taxon>
        <taxon>Katanobacteria</taxon>
    </lineage>
</organism>
<gene>
    <name evidence="12" type="ORF">A2415_00870</name>
</gene>
<sequence length="355" mass="39272">MSLSIVQKFQILLVRAVILFIWGLEGVSGFGFRVPIYPIGYALSIAAVNVFLMFVVTAYSTNYFHWVSQGLFFDTHYSSDFRLNFNNRDVLGAASLAQNFPVMVNDIKFPEITADAVLIVDKGTERVLYEHNSSKRLASASTTKLMTALVATEIYHPEDTISISPECASIDSTKAGLPVGSEYKMKDLMSVMLISSAGDAACALAESKVNTGEFLYKMNQKAYQLGMSSTFFTNAIGLDGYNSAHFSDATDLYKLSSAAMENKTIAGIVRTKDYIIKSVDESYIGTIQTTNQLLYEIPQTVGIKTGTTAEAGQVLIYEYRDEYKDVVIIVMGSNDRFSDTRVLLNWLFASYSWNG</sequence>
<evidence type="ECO:0000313" key="12">
    <source>
        <dbReference type="EMBL" id="OGC70209.1"/>
    </source>
</evidence>
<evidence type="ECO:0000256" key="9">
    <source>
        <dbReference type="RuleBase" id="RU004016"/>
    </source>
</evidence>
<evidence type="ECO:0000259" key="11">
    <source>
        <dbReference type="Pfam" id="PF00768"/>
    </source>
</evidence>
<protein>
    <recommendedName>
        <fullName evidence="11">Peptidase S11 D-alanyl-D-alanine carboxypeptidase A N-terminal domain-containing protein</fullName>
    </recommendedName>
</protein>
<reference evidence="12 13" key="1">
    <citation type="journal article" date="2016" name="Nat. Commun.">
        <title>Thousands of microbial genomes shed light on interconnected biogeochemical processes in an aquifer system.</title>
        <authorList>
            <person name="Anantharaman K."/>
            <person name="Brown C.T."/>
            <person name="Hug L.A."/>
            <person name="Sharon I."/>
            <person name="Castelle C.J."/>
            <person name="Probst A.J."/>
            <person name="Thomas B.C."/>
            <person name="Singh A."/>
            <person name="Wilkins M.J."/>
            <person name="Karaoz U."/>
            <person name="Brodie E.L."/>
            <person name="Williams K.H."/>
            <person name="Hubbard S.S."/>
            <person name="Banfield J.F."/>
        </authorList>
    </citation>
    <scope>NUCLEOTIDE SEQUENCE [LARGE SCALE GENOMIC DNA]</scope>
</reference>
<dbReference type="PANTHER" id="PTHR21581">
    <property type="entry name" value="D-ALANYL-D-ALANINE CARBOXYPEPTIDASE"/>
    <property type="match status" value="1"/>
</dbReference>
<comment type="caution">
    <text evidence="12">The sequence shown here is derived from an EMBL/GenBank/DDBJ whole genome shotgun (WGS) entry which is preliminary data.</text>
</comment>
<accession>A0A1F4WLE3</accession>
<feature type="transmembrane region" description="Helical" evidence="10">
    <location>
        <begin position="12"/>
        <end position="32"/>
    </location>
</feature>
<evidence type="ECO:0000256" key="2">
    <source>
        <dbReference type="ARBA" id="ARBA00022729"/>
    </source>
</evidence>
<proteinExistence type="inferred from homology"/>
<dbReference type="InterPro" id="IPR012338">
    <property type="entry name" value="Beta-lactam/transpept-like"/>
</dbReference>
<keyword evidence="2" id="KW-0732">Signal</keyword>
<keyword evidence="10" id="KW-1133">Transmembrane helix</keyword>
<feature type="active site" description="Acyl-ester intermediate" evidence="7">
    <location>
        <position position="141"/>
    </location>
</feature>
<evidence type="ECO:0000256" key="3">
    <source>
        <dbReference type="ARBA" id="ARBA00022801"/>
    </source>
</evidence>
<evidence type="ECO:0000256" key="6">
    <source>
        <dbReference type="ARBA" id="ARBA00023316"/>
    </source>
</evidence>
<dbReference type="SUPFAM" id="SSF56601">
    <property type="entry name" value="beta-lactamase/transpeptidase-like"/>
    <property type="match status" value="1"/>
</dbReference>
<evidence type="ECO:0000256" key="8">
    <source>
        <dbReference type="PIRSR" id="PIRSR618044-2"/>
    </source>
</evidence>
<keyword evidence="6" id="KW-0961">Cell wall biogenesis/degradation</keyword>
<dbReference type="Gene3D" id="3.40.710.10">
    <property type="entry name" value="DD-peptidase/beta-lactamase superfamily"/>
    <property type="match status" value="1"/>
</dbReference>
<evidence type="ECO:0000256" key="4">
    <source>
        <dbReference type="ARBA" id="ARBA00022960"/>
    </source>
</evidence>
<evidence type="ECO:0000313" key="13">
    <source>
        <dbReference type="Proteomes" id="UP000179113"/>
    </source>
</evidence>
<keyword evidence="3" id="KW-0378">Hydrolase</keyword>
<feature type="domain" description="Peptidase S11 D-alanyl-D-alanine carboxypeptidase A N-terminal" evidence="11">
    <location>
        <begin position="108"/>
        <end position="333"/>
    </location>
</feature>
<dbReference type="PANTHER" id="PTHR21581:SF6">
    <property type="entry name" value="TRAFFICKING PROTEIN PARTICLE COMPLEX SUBUNIT 12"/>
    <property type="match status" value="1"/>
</dbReference>
<dbReference type="GO" id="GO:0009002">
    <property type="term" value="F:serine-type D-Ala-D-Ala carboxypeptidase activity"/>
    <property type="evidence" value="ECO:0007669"/>
    <property type="project" value="InterPro"/>
</dbReference>
<dbReference type="AlphaFoldDB" id="A0A1F4WLE3"/>
<keyword evidence="5" id="KW-0573">Peptidoglycan synthesis</keyword>
<dbReference type="Proteomes" id="UP000179113">
    <property type="component" value="Unassembled WGS sequence"/>
</dbReference>
<keyword evidence="10" id="KW-0472">Membrane</keyword>
<feature type="active site" evidence="7">
    <location>
        <position position="196"/>
    </location>
</feature>
<evidence type="ECO:0000256" key="7">
    <source>
        <dbReference type="PIRSR" id="PIRSR618044-1"/>
    </source>
</evidence>
<comment type="similarity">
    <text evidence="1 9">Belongs to the peptidase S11 family.</text>
</comment>
<dbReference type="InterPro" id="IPR001967">
    <property type="entry name" value="Peptidase_S11_N"/>
</dbReference>
<feature type="transmembrane region" description="Helical" evidence="10">
    <location>
        <begin position="38"/>
        <end position="59"/>
    </location>
</feature>
<name>A0A1F4WLE3_UNCKA</name>
<dbReference type="PRINTS" id="PR00725">
    <property type="entry name" value="DADACBPTASE1"/>
</dbReference>
<keyword evidence="10" id="KW-0812">Transmembrane</keyword>
<dbReference type="InterPro" id="IPR018044">
    <property type="entry name" value="Peptidase_S11"/>
</dbReference>
<keyword evidence="4" id="KW-0133">Cell shape</keyword>
<dbReference type="GO" id="GO:0071555">
    <property type="term" value="P:cell wall organization"/>
    <property type="evidence" value="ECO:0007669"/>
    <property type="project" value="UniProtKB-KW"/>
</dbReference>